<sequence>MSSSRYNAAARAATIAQKSSSEAPKESKVPDNSVDFLTSYKAASSARLSTANLFTVDVLPDFTPILMFIMFHAIQLSSDIDNRKHPKITTPTFVVYCLSLVYGYFLLSDMYVRPSASAPAQDYFDQPYKKQFSDMLLGLYVPKFLEPIIKNFTATMHEKMPNVVFCASAAGFNIKNHFGRFYPINAFANIHDSAARLDSRTKPNNASATILLQRIFTITDFHSAGNDNMHFGLHHLLGAFASTTRIDPANATNNRQFAHPLRQMFDSLFNPVLSRDYTRRSTLAPLNLESPVFKSYRLSFYDLVFGLTKYNAHELTIVLQSISSNLNGAIPLSGDLASMFKDASGDQILRHGYAVMEQPLHHCADNMPTDEFDVFESTVTVTTRHPEQAAADHKYLVLPNKPNTGTTHHLASAVCDTDPVHPVTVTQPSADFVLLRDVTRTFPIADQHLIPRDTEFLLYDEDRDFAPTVLVLDPTTNSTVSAYMATLTGMVIYSHEIDASAISFPNTEDINGLHNCQFADSATPYTMVYRPSHYTLGTTAHIARKRIRVKDNRFKSALYLVDFAKIYIPRPILTTIDTLVSHGFPGFTFRDNVTFIGATTSALAQRVVSTRSNNDALPPHCNFGTISLWSPFSFTPKAHAFWNEKGIFGYYEEHVDAYFIANPRTLFGTTAALVEVKHYRASMPLP</sequence>
<name>Q50LH6_9VIRU</name>
<accession>Q50LH6</accession>
<gene>
    <name evidence="1" type="primary">RnPV1-W8 CP</name>
</gene>
<dbReference type="GeneID" id="3976024"/>
<dbReference type="KEGG" id="vg:3976024"/>
<dbReference type="GO" id="GO:0019028">
    <property type="term" value="C:viral capsid"/>
    <property type="evidence" value="ECO:0007669"/>
    <property type="project" value="UniProtKB-KW"/>
</dbReference>
<proteinExistence type="predicted"/>
<dbReference type="Pfam" id="PF25666">
    <property type="entry name" value="Partiti_capsid"/>
    <property type="match status" value="1"/>
</dbReference>
<dbReference type="RefSeq" id="YP_392481.1">
    <property type="nucleotide sequence ID" value="NC_007538.1"/>
</dbReference>
<reference evidence="1 2" key="1">
    <citation type="journal article" date="2005" name="Arch. Virol.">
        <title>Molecular characterization of a partitivirus from the plant pathogenic ascomycete Rosellinia necatrix.</title>
        <authorList>
            <person name="Sasaki A."/>
            <person name="Miyanishi M."/>
            <person name="Ozaki K."/>
            <person name="Onoue M."/>
            <person name="Yoshida K."/>
        </authorList>
    </citation>
    <scope>NUCLEOTIDE SEQUENCE [LARGE SCALE GENOMIC DNA]</scope>
</reference>
<evidence type="ECO:0000313" key="2">
    <source>
        <dbReference type="Proteomes" id="UP000243398"/>
    </source>
</evidence>
<keyword evidence="2" id="KW-1185">Reference proteome</keyword>
<keyword evidence="1" id="KW-0167">Capsid protein</keyword>
<keyword evidence="1" id="KW-0946">Virion</keyword>
<organism evidence="1 2">
    <name type="scientific">Rosellinia necatrix partitivirus 1-W8</name>
    <dbReference type="NCBI Taxonomy" id="235994"/>
    <lineage>
        <taxon>Viruses</taxon>
        <taxon>Riboviria</taxon>
        <taxon>Orthornavirae</taxon>
        <taxon>Pisuviricota</taxon>
        <taxon>Duplopiviricetes</taxon>
        <taxon>Durnavirales</taxon>
        <taxon>Partitiviridae</taxon>
        <taxon>Betapartitivirus</taxon>
        <taxon>Betapartitivirus roselliniae</taxon>
        <taxon>Rosellinia necatrix virus 1</taxon>
    </lineage>
</organism>
<dbReference type="OrthoDB" id="1845at10239"/>
<protein>
    <submittedName>
        <fullName evidence="1">Putative coat protein</fullName>
    </submittedName>
</protein>
<dbReference type="Proteomes" id="UP000243398">
    <property type="component" value="Genome"/>
</dbReference>
<dbReference type="InterPro" id="IPR058242">
    <property type="entry name" value="Capsid_partitivirus"/>
</dbReference>
<dbReference type="EMBL" id="AB113348">
    <property type="protein sequence ID" value="BAD98238.1"/>
    <property type="molecule type" value="Genomic_RNA"/>
</dbReference>
<evidence type="ECO:0000313" key="1">
    <source>
        <dbReference type="EMBL" id="BAD98238.1"/>
    </source>
</evidence>